<protein>
    <recommendedName>
        <fullName evidence="6">MARVEL domain-containing protein</fullName>
    </recommendedName>
</protein>
<feature type="transmembrane region" description="Helical" evidence="5">
    <location>
        <begin position="85"/>
        <end position="108"/>
    </location>
</feature>
<organism evidence="7 8">
    <name type="scientific">Cytospora chrysosperma</name>
    <name type="common">Cytospora canker fungus</name>
    <name type="synonym">Sphaeria chrysosperma</name>
    <dbReference type="NCBI Taxonomy" id="252740"/>
    <lineage>
        <taxon>Eukaryota</taxon>
        <taxon>Fungi</taxon>
        <taxon>Dikarya</taxon>
        <taxon>Ascomycota</taxon>
        <taxon>Pezizomycotina</taxon>
        <taxon>Sordariomycetes</taxon>
        <taxon>Sordariomycetidae</taxon>
        <taxon>Diaporthales</taxon>
        <taxon>Cytosporaceae</taxon>
        <taxon>Cytospora</taxon>
    </lineage>
</organism>
<evidence type="ECO:0000313" key="8">
    <source>
        <dbReference type="Proteomes" id="UP000284375"/>
    </source>
</evidence>
<feature type="transmembrane region" description="Helical" evidence="5">
    <location>
        <begin position="56"/>
        <end position="73"/>
    </location>
</feature>
<dbReference type="OrthoDB" id="5363290at2759"/>
<accession>A0A423WJK3</accession>
<keyword evidence="4 5" id="KW-0472">Membrane</keyword>
<sequence length="220" mass="24066">MAITKLLPVLLKHKDAILEDGLDPRAHAQRQANNGISYGKKVAAAPLRAWESIPRMVVRGLQFLLGIVIVGIYGNRVSNGLSPEWLYGLVVAGVSSVTAVVFAIAAPFGAVSNRCKTHRLFTWDLMIFILWIVAFGIFAGIFLHRDSDDSYKGSSTTVEKAAMWIDLVNAVLWLISGVYGFAKTFLGGKIDTLGGKVTGKLFRDGEKEKAHQNMGRYETV</sequence>
<keyword evidence="3 5" id="KW-1133">Transmembrane helix</keyword>
<dbReference type="InterPro" id="IPR008253">
    <property type="entry name" value="Marvel"/>
</dbReference>
<evidence type="ECO:0000313" key="7">
    <source>
        <dbReference type="EMBL" id="ROW03570.1"/>
    </source>
</evidence>
<evidence type="ECO:0000256" key="1">
    <source>
        <dbReference type="ARBA" id="ARBA00004141"/>
    </source>
</evidence>
<reference evidence="7 8" key="1">
    <citation type="submission" date="2015-09" db="EMBL/GenBank/DDBJ databases">
        <title>Host preference determinants of Valsa canker pathogens revealed by comparative genomics.</title>
        <authorList>
            <person name="Yin Z."/>
            <person name="Huang L."/>
        </authorList>
    </citation>
    <scope>NUCLEOTIDE SEQUENCE [LARGE SCALE GENOMIC DNA]</scope>
    <source>
        <strain evidence="7 8">YSFL</strain>
    </source>
</reference>
<gene>
    <name evidence="7" type="ORF">VSDG_01379</name>
</gene>
<feature type="transmembrane region" description="Helical" evidence="5">
    <location>
        <begin position="120"/>
        <end position="143"/>
    </location>
</feature>
<feature type="domain" description="MARVEL" evidence="6">
    <location>
        <begin position="54"/>
        <end position="176"/>
    </location>
</feature>
<dbReference type="Pfam" id="PF01284">
    <property type="entry name" value="MARVEL"/>
    <property type="match status" value="1"/>
</dbReference>
<evidence type="ECO:0000256" key="4">
    <source>
        <dbReference type="ARBA" id="ARBA00023136"/>
    </source>
</evidence>
<comment type="subcellular location">
    <subcellularLocation>
        <location evidence="1">Membrane</location>
        <topology evidence="1">Multi-pass membrane protein</topology>
    </subcellularLocation>
</comment>
<dbReference type="Proteomes" id="UP000284375">
    <property type="component" value="Unassembled WGS sequence"/>
</dbReference>
<dbReference type="PANTHER" id="PTHR42083">
    <property type="entry name" value="MARVEL DOMAIN-CONTAINING PROTEIN"/>
    <property type="match status" value="1"/>
</dbReference>
<keyword evidence="8" id="KW-1185">Reference proteome</keyword>
<dbReference type="GO" id="GO:0016020">
    <property type="term" value="C:membrane"/>
    <property type="evidence" value="ECO:0007669"/>
    <property type="project" value="UniProtKB-SubCell"/>
</dbReference>
<dbReference type="EMBL" id="LJZO01000003">
    <property type="protein sequence ID" value="ROW03570.1"/>
    <property type="molecule type" value="Genomic_DNA"/>
</dbReference>
<evidence type="ECO:0000256" key="2">
    <source>
        <dbReference type="ARBA" id="ARBA00022692"/>
    </source>
</evidence>
<comment type="caution">
    <text evidence="7">The sequence shown here is derived from an EMBL/GenBank/DDBJ whole genome shotgun (WGS) entry which is preliminary data.</text>
</comment>
<keyword evidence="2 5" id="KW-0812">Transmembrane</keyword>
<evidence type="ECO:0000259" key="6">
    <source>
        <dbReference type="Pfam" id="PF01284"/>
    </source>
</evidence>
<dbReference type="PANTHER" id="PTHR42083:SF1">
    <property type="entry name" value="MARVEL DOMAIN-CONTAINING PROTEIN"/>
    <property type="match status" value="1"/>
</dbReference>
<evidence type="ECO:0000256" key="3">
    <source>
        <dbReference type="ARBA" id="ARBA00022989"/>
    </source>
</evidence>
<dbReference type="STRING" id="252740.A0A423WJK3"/>
<name>A0A423WJK3_CYTCH</name>
<evidence type="ECO:0000256" key="5">
    <source>
        <dbReference type="SAM" id="Phobius"/>
    </source>
</evidence>
<feature type="transmembrane region" description="Helical" evidence="5">
    <location>
        <begin position="163"/>
        <end position="182"/>
    </location>
</feature>
<proteinExistence type="predicted"/>
<dbReference type="AlphaFoldDB" id="A0A423WJK3"/>